<comment type="caution">
    <text evidence="5">The sequence shown here is derived from an EMBL/GenBank/DDBJ whole genome shotgun (WGS) entry which is preliminary data.</text>
</comment>
<evidence type="ECO:0000313" key="6">
    <source>
        <dbReference type="EMBL" id="MBS7456750.1"/>
    </source>
</evidence>
<dbReference type="InterPro" id="IPR029058">
    <property type="entry name" value="AB_hydrolase_fold"/>
</dbReference>
<dbReference type="AlphaFoldDB" id="A0A8J7VVH3"/>
<dbReference type="PANTHER" id="PTHR43037:SF5">
    <property type="entry name" value="FERULOYL ESTERASE"/>
    <property type="match status" value="1"/>
</dbReference>
<dbReference type="PANTHER" id="PTHR43037">
    <property type="entry name" value="UNNAMED PRODUCT-RELATED"/>
    <property type="match status" value="1"/>
</dbReference>
<evidence type="ECO:0000256" key="2">
    <source>
        <dbReference type="ARBA" id="ARBA00022801"/>
    </source>
</evidence>
<dbReference type="GO" id="GO:0006508">
    <property type="term" value="P:proteolysis"/>
    <property type="evidence" value="ECO:0007669"/>
    <property type="project" value="InterPro"/>
</dbReference>
<sequence length="265" mass="28166">MHRLLLVPLLLLAAALSGCAPAVRPEPAAGFVTRSVEVDGVDHAYQVFVPGQRREPLPVVLFLHGSGERGDDNRAQTEAGLGPYLRAHADAFPALVVFPQSPRGRSWDGDVARVALAALDAASREFGGDAARTYLTGMSRGGYGTWALALDHPQRFAALAPVCGGLTNPPGRDDLAVEAVAGAPDPFAAAASRLRGIPSWIFHGAQDDVVPPAQSRRMADALRAAGADVRYTEFPDANHNAWDPAYATPELWAWLFAQRLHASVP</sequence>
<dbReference type="Gene3D" id="3.40.50.1820">
    <property type="entry name" value="alpha/beta hydrolase"/>
    <property type="match status" value="1"/>
</dbReference>
<reference evidence="6 7" key="1">
    <citation type="journal article" date="2021" name="Microbiol. Resour. Announc.">
        <title>Draft Genome Sequence of Coralloluteibacterium stylophorae LMG 29479T.</title>
        <authorList>
            <person name="Karlyshev A.V."/>
            <person name="Kudryashova E.B."/>
            <person name="Ariskina E.V."/>
            <person name="Conroy A.P."/>
            <person name="Abidueva E.Y."/>
        </authorList>
    </citation>
    <scope>NUCLEOTIDE SEQUENCE [LARGE SCALE GENOMIC DNA]</scope>
    <source>
        <strain evidence="6 7">LMG 29479</strain>
    </source>
</reference>
<feature type="signal peptide" evidence="3">
    <location>
        <begin position="1"/>
        <end position="22"/>
    </location>
</feature>
<dbReference type="Pfam" id="PF00326">
    <property type="entry name" value="Peptidase_S9"/>
    <property type="match status" value="1"/>
</dbReference>
<keyword evidence="7" id="KW-1185">Reference proteome</keyword>
<evidence type="ECO:0000259" key="4">
    <source>
        <dbReference type="Pfam" id="PF00326"/>
    </source>
</evidence>
<keyword evidence="2" id="KW-0378">Hydrolase</keyword>
<dbReference type="EMBL" id="JAGQFT020000003">
    <property type="protein sequence ID" value="MBS7456750.1"/>
    <property type="molecule type" value="Genomic_DNA"/>
</dbReference>
<dbReference type="ESTHER" id="9gamm-a0a8j7vvh3">
    <property type="family name" value="5_AlphaBeta_hydrolase"/>
</dbReference>
<dbReference type="Proteomes" id="UP000675747">
    <property type="component" value="Unassembled WGS sequence"/>
</dbReference>
<evidence type="ECO:0000313" key="7">
    <source>
        <dbReference type="Proteomes" id="UP000675747"/>
    </source>
</evidence>
<gene>
    <name evidence="6" type="ORF">KB893_006335</name>
    <name evidence="5" type="ORF">KB893_14685</name>
</gene>
<dbReference type="InterPro" id="IPR050955">
    <property type="entry name" value="Plant_Biomass_Hydrol_Est"/>
</dbReference>
<feature type="chain" id="PRO_5042774267" evidence="3">
    <location>
        <begin position="23"/>
        <end position="265"/>
    </location>
</feature>
<accession>A0A8J7VVH3</accession>
<evidence type="ECO:0000256" key="1">
    <source>
        <dbReference type="ARBA" id="ARBA00022729"/>
    </source>
</evidence>
<dbReference type="SUPFAM" id="SSF53474">
    <property type="entry name" value="alpha/beta-Hydrolases"/>
    <property type="match status" value="1"/>
</dbReference>
<dbReference type="PROSITE" id="PS51257">
    <property type="entry name" value="PROKAR_LIPOPROTEIN"/>
    <property type="match status" value="1"/>
</dbReference>
<dbReference type="EMBL" id="JAGQFT010000172">
    <property type="protein sequence ID" value="MBR0563747.1"/>
    <property type="molecule type" value="Genomic_DNA"/>
</dbReference>
<organism evidence="5">
    <name type="scientific">Coralloluteibacterium stylophorae</name>
    <dbReference type="NCBI Taxonomy" id="1776034"/>
    <lineage>
        <taxon>Bacteria</taxon>
        <taxon>Pseudomonadati</taxon>
        <taxon>Pseudomonadota</taxon>
        <taxon>Gammaproteobacteria</taxon>
        <taxon>Lysobacterales</taxon>
        <taxon>Lysobacteraceae</taxon>
        <taxon>Coralloluteibacterium</taxon>
    </lineage>
</organism>
<proteinExistence type="predicted"/>
<protein>
    <submittedName>
        <fullName evidence="5">Prolyl oligopeptidase family serine peptidase</fullName>
    </submittedName>
</protein>
<dbReference type="GO" id="GO:0008236">
    <property type="term" value="F:serine-type peptidase activity"/>
    <property type="evidence" value="ECO:0007669"/>
    <property type="project" value="InterPro"/>
</dbReference>
<evidence type="ECO:0000256" key="3">
    <source>
        <dbReference type="SAM" id="SignalP"/>
    </source>
</evidence>
<feature type="domain" description="Peptidase S9 prolyl oligopeptidase catalytic" evidence="4">
    <location>
        <begin position="200"/>
        <end position="247"/>
    </location>
</feature>
<dbReference type="InterPro" id="IPR001375">
    <property type="entry name" value="Peptidase_S9_cat"/>
</dbReference>
<evidence type="ECO:0000313" key="5">
    <source>
        <dbReference type="EMBL" id="MBR0563747.1"/>
    </source>
</evidence>
<reference evidence="5" key="2">
    <citation type="submission" date="2021-04" db="EMBL/GenBank/DDBJ databases">
        <authorList>
            <person name="Karlyshev A.V."/>
        </authorList>
    </citation>
    <scope>NUCLEOTIDE SEQUENCE</scope>
    <source>
        <strain evidence="5">LMG 29479</strain>
    </source>
</reference>
<dbReference type="RefSeq" id="WP_211927643.1">
    <property type="nucleotide sequence ID" value="NZ_JAGQFT020000003.1"/>
</dbReference>
<name>A0A8J7VVH3_9GAMM</name>
<keyword evidence="1 3" id="KW-0732">Signal</keyword>